<protein>
    <recommendedName>
        <fullName evidence="3">Heterokaryon incompatibility domain-containing protein</fullName>
    </recommendedName>
</protein>
<evidence type="ECO:0008006" key="3">
    <source>
        <dbReference type="Google" id="ProtNLM"/>
    </source>
</evidence>
<name>A0A194XHT8_MOLSC</name>
<keyword evidence="2" id="KW-1185">Reference proteome</keyword>
<dbReference type="OrthoDB" id="5125733at2759"/>
<dbReference type="InParanoid" id="A0A194XHT8"/>
<proteinExistence type="predicted"/>
<dbReference type="PANTHER" id="PTHR33112:SF16">
    <property type="entry name" value="HETEROKARYON INCOMPATIBILITY DOMAIN-CONTAINING PROTEIN"/>
    <property type="match status" value="1"/>
</dbReference>
<dbReference type="PANTHER" id="PTHR33112">
    <property type="entry name" value="DOMAIN PROTEIN, PUTATIVE-RELATED"/>
    <property type="match status" value="1"/>
</dbReference>
<dbReference type="EMBL" id="KQ947410">
    <property type="protein sequence ID" value="KUJ19723.1"/>
    <property type="molecule type" value="Genomic_DNA"/>
</dbReference>
<sequence>MTLEAPITYDCKATRNFIVNYYYSLVASFLDESRVDIRSLVRICLFQCRDKQEALSGSGEEGHDYSLTEYEGSQVDHHDDIFAVERSSRDCELYNVIFQAFTRTTCQDLEVARGLQVVFRAYGGRIEVCYDTKAEERLIKLCGLDAYMDARDGGGRSFPQVVGIKEDGSPLILKKMEEDPSSKRSLEIASRWLKNCVEGHRSCRPPPEMHRPPKWLMRVDSETRNLFLIETSPEDQHLEWLALSYCWGGDHSRKLTKYTMVEFKNGIAWDDFDPTIRDAGGSTVTLVVASSNSVKNGFLQRRDLNYIHVPYSSSLMEDERQKLFLSPEWDDKEREYDGPWSQRGWTMQECLLPNRLLHYTTSQMIWKCCEEQIFERGVTESVEDKISEATGEDDDISFESSFLWQLPPFIRFKKLRAHLTTSLDYPLWSHSDTFRLWYDLIEDYTQRRFTNIDDRLVAITGLANIYCETIRRPTYVAGVWKEDLLRGLLWHVEGATLVPATILDAFPSWSWASVGYEVVKNDLKTKNSLCALSKIEEATSDRITITGPLRRLPRLYNDEWKSADASVSKLERHISEIIERESGGNVASKYCSPPGGHFSVLKMLDKNPLHLLVLEAMEKTPEAEGINKYHRAGVLKLDCTDLSCIASPEFIAQIEEIEATSFTKKLGLDKKTRTTPFTSNALYMEIMEQKWAEETVVIV</sequence>
<dbReference type="RefSeq" id="XP_018074078.1">
    <property type="nucleotide sequence ID" value="XM_018212921.1"/>
</dbReference>
<dbReference type="GeneID" id="28822647"/>
<dbReference type="AlphaFoldDB" id="A0A194XHT8"/>
<organism evidence="1 2">
    <name type="scientific">Mollisia scopiformis</name>
    <name type="common">Conifer needle endophyte fungus</name>
    <name type="synonym">Phialocephala scopiformis</name>
    <dbReference type="NCBI Taxonomy" id="149040"/>
    <lineage>
        <taxon>Eukaryota</taxon>
        <taxon>Fungi</taxon>
        <taxon>Dikarya</taxon>
        <taxon>Ascomycota</taxon>
        <taxon>Pezizomycotina</taxon>
        <taxon>Leotiomycetes</taxon>
        <taxon>Helotiales</taxon>
        <taxon>Mollisiaceae</taxon>
        <taxon>Mollisia</taxon>
    </lineage>
</organism>
<evidence type="ECO:0000313" key="1">
    <source>
        <dbReference type="EMBL" id="KUJ19723.1"/>
    </source>
</evidence>
<dbReference type="Proteomes" id="UP000070700">
    <property type="component" value="Unassembled WGS sequence"/>
</dbReference>
<reference evidence="1 2" key="1">
    <citation type="submission" date="2015-10" db="EMBL/GenBank/DDBJ databases">
        <title>Full genome of DAOMC 229536 Phialocephala scopiformis, a fungal endophyte of spruce producing the potent anti-insectan compound rugulosin.</title>
        <authorList>
            <consortium name="DOE Joint Genome Institute"/>
            <person name="Walker A.K."/>
            <person name="Frasz S.L."/>
            <person name="Seifert K.A."/>
            <person name="Miller J.D."/>
            <person name="Mondo S.J."/>
            <person name="Labutti K."/>
            <person name="Lipzen A."/>
            <person name="Dockter R."/>
            <person name="Kennedy M."/>
            <person name="Grigoriev I.V."/>
            <person name="Spatafora J.W."/>
        </authorList>
    </citation>
    <scope>NUCLEOTIDE SEQUENCE [LARGE SCALE GENOMIC DNA]</scope>
    <source>
        <strain evidence="1 2">CBS 120377</strain>
    </source>
</reference>
<accession>A0A194XHT8</accession>
<evidence type="ECO:0000313" key="2">
    <source>
        <dbReference type="Proteomes" id="UP000070700"/>
    </source>
</evidence>
<gene>
    <name evidence="1" type="ORF">LY89DRAFT_666582</name>
</gene>
<dbReference type="KEGG" id="psco:LY89DRAFT_666582"/>